<protein>
    <recommendedName>
        <fullName evidence="3">IPExxxVDY family protein</fullName>
    </recommendedName>
</protein>
<sequence>MELIDVMVFIPSFSKDKLICFKEKFLQGYISSDEFYESPKYSLPVLFETENFPEMWNYVLDKQGRSFTFYFENTNKIFCPKAAIQVNIDGSICLVLSVVDLDCAEEYESKLKNSFPDDKCVTSYSYFMPSSREDFYKSL</sequence>
<evidence type="ECO:0000313" key="2">
    <source>
        <dbReference type="Proteomes" id="UP000247681"/>
    </source>
</evidence>
<keyword evidence="2" id="KW-1185">Reference proteome</keyword>
<evidence type="ECO:0000313" key="1">
    <source>
        <dbReference type="EMBL" id="PXY43577.1"/>
    </source>
</evidence>
<evidence type="ECO:0008006" key="3">
    <source>
        <dbReference type="Google" id="ProtNLM"/>
    </source>
</evidence>
<reference evidence="1 2" key="1">
    <citation type="submission" date="2018-05" db="EMBL/GenBank/DDBJ databases">
        <title>Flavobacterium sp. strain IMCC34758, incomplete genome.</title>
        <authorList>
            <person name="Joung Y."/>
        </authorList>
    </citation>
    <scope>NUCLEOTIDE SEQUENCE [LARGE SCALE GENOMIC DNA]</scope>
    <source>
        <strain evidence="1 2">IMCC34758</strain>
    </source>
</reference>
<organism evidence="1 2">
    <name type="scientific">Flavobacterium hydrophilum</name>
    <dbReference type="NCBI Taxonomy" id="2211445"/>
    <lineage>
        <taxon>Bacteria</taxon>
        <taxon>Pseudomonadati</taxon>
        <taxon>Bacteroidota</taxon>
        <taxon>Flavobacteriia</taxon>
        <taxon>Flavobacteriales</taxon>
        <taxon>Flavobacteriaceae</taxon>
        <taxon>Flavobacterium</taxon>
    </lineage>
</organism>
<proteinExistence type="predicted"/>
<dbReference type="Proteomes" id="UP000247681">
    <property type="component" value="Unassembled WGS sequence"/>
</dbReference>
<dbReference type="RefSeq" id="WP_110348120.1">
    <property type="nucleotide sequence ID" value="NZ_QJHL01000005.1"/>
</dbReference>
<dbReference type="AlphaFoldDB" id="A0A2V4BY09"/>
<comment type="caution">
    <text evidence="1">The sequence shown here is derived from an EMBL/GenBank/DDBJ whole genome shotgun (WGS) entry which is preliminary data.</text>
</comment>
<dbReference type="EMBL" id="QJHL01000005">
    <property type="protein sequence ID" value="PXY43577.1"/>
    <property type="molecule type" value="Genomic_DNA"/>
</dbReference>
<dbReference type="OrthoDB" id="1239987at2"/>
<name>A0A2V4BY09_9FLAO</name>
<gene>
    <name evidence="1" type="ORF">DMB68_18485</name>
</gene>
<accession>A0A2V4BY09</accession>